<dbReference type="OrthoDB" id="1704169at2759"/>
<dbReference type="InterPro" id="IPR008808">
    <property type="entry name" value="Powdery_mildew-R_dom"/>
</dbReference>
<dbReference type="AlphaFoldDB" id="A0A6J1C4N2"/>
<accession>A0A6J1C4N2</accession>
<gene>
    <name evidence="3" type="primary">LOC111008413</name>
</gene>
<dbReference type="PROSITE" id="PS51153">
    <property type="entry name" value="RPW8"/>
    <property type="match status" value="1"/>
</dbReference>
<evidence type="ECO:0000259" key="1">
    <source>
        <dbReference type="PROSITE" id="PS51153"/>
    </source>
</evidence>
<dbReference type="RefSeq" id="XP_022136846.1">
    <property type="nucleotide sequence ID" value="XM_022281154.1"/>
</dbReference>
<organism evidence="2 3">
    <name type="scientific">Momordica charantia</name>
    <name type="common">Bitter gourd</name>
    <name type="synonym">Balsam pear</name>
    <dbReference type="NCBI Taxonomy" id="3673"/>
    <lineage>
        <taxon>Eukaryota</taxon>
        <taxon>Viridiplantae</taxon>
        <taxon>Streptophyta</taxon>
        <taxon>Embryophyta</taxon>
        <taxon>Tracheophyta</taxon>
        <taxon>Spermatophyta</taxon>
        <taxon>Magnoliopsida</taxon>
        <taxon>eudicotyledons</taxon>
        <taxon>Gunneridae</taxon>
        <taxon>Pentapetalae</taxon>
        <taxon>rosids</taxon>
        <taxon>fabids</taxon>
        <taxon>Cucurbitales</taxon>
        <taxon>Cucurbitaceae</taxon>
        <taxon>Momordiceae</taxon>
        <taxon>Momordica</taxon>
    </lineage>
</organism>
<keyword evidence="2" id="KW-1185">Reference proteome</keyword>
<dbReference type="Pfam" id="PF05659">
    <property type="entry name" value="RPW8"/>
    <property type="match status" value="1"/>
</dbReference>
<feature type="domain" description="RPW8" evidence="1">
    <location>
        <begin position="1"/>
        <end position="149"/>
    </location>
</feature>
<reference evidence="3" key="1">
    <citation type="submission" date="2025-08" db="UniProtKB">
        <authorList>
            <consortium name="RefSeq"/>
        </authorList>
    </citation>
    <scope>IDENTIFICATION</scope>
</reference>
<feature type="non-terminal residue" evidence="3">
    <location>
        <position position="156"/>
    </location>
</feature>
<protein>
    <submittedName>
        <fullName evidence="3">Probable disease resistance protein At4g33300</fullName>
    </submittedName>
</protein>
<proteinExistence type="predicted"/>
<dbReference type="Proteomes" id="UP000504603">
    <property type="component" value="Unplaced"/>
</dbReference>
<evidence type="ECO:0000313" key="3">
    <source>
        <dbReference type="RefSeq" id="XP_022136846.1"/>
    </source>
</evidence>
<dbReference type="KEGG" id="mcha:111008413"/>
<sequence>MAVTDFFVGEIATELLKMMVQISTKSCLCKTTAAQIANSIQQLLPIIEEIKYSGVELPAHRQFQLDRFSETLRKGIEISEKALQCGRLNIYRNLRLARKMEKLEKDISRFMNGIFPAHILADVHHTRFEITERFDRLEGVLLERRLESMKIRAGDS</sequence>
<name>A0A6J1C4N2_MOMCH</name>
<evidence type="ECO:0000313" key="2">
    <source>
        <dbReference type="Proteomes" id="UP000504603"/>
    </source>
</evidence>
<dbReference type="GeneID" id="111008413"/>